<gene>
    <name evidence="4" type="primary">nanM</name>
    <name evidence="4" type="ORF">NCTC10717_00781</name>
</gene>
<evidence type="ECO:0000256" key="2">
    <source>
        <dbReference type="ARBA" id="ARBA00022737"/>
    </source>
</evidence>
<evidence type="ECO:0000256" key="1">
    <source>
        <dbReference type="ARBA" id="ARBA00022441"/>
    </source>
</evidence>
<keyword evidence="4" id="KW-0413">Isomerase</keyword>
<dbReference type="NCBIfam" id="TIGR03547">
    <property type="entry name" value="muta_rot_YjhT"/>
    <property type="match status" value="1"/>
</dbReference>
<keyword evidence="2" id="KW-0677">Repeat</keyword>
<evidence type="ECO:0000313" key="4">
    <source>
        <dbReference type="EMBL" id="SUO95900.1"/>
    </source>
</evidence>
<keyword evidence="3" id="KW-0732">Signal</keyword>
<accession>A0A380MTI2</accession>
<dbReference type="Gene3D" id="2.120.10.80">
    <property type="entry name" value="Kelch-type beta propeller"/>
    <property type="match status" value="2"/>
</dbReference>
<proteinExistence type="predicted"/>
<dbReference type="NCBIfam" id="NF010730">
    <property type="entry name" value="PRK14131.1"/>
    <property type="match status" value="1"/>
</dbReference>
<dbReference type="GO" id="GO:0016853">
    <property type="term" value="F:isomerase activity"/>
    <property type="evidence" value="ECO:0007669"/>
    <property type="project" value="UniProtKB-KW"/>
</dbReference>
<sequence length="376" mass="40332">MKLYSKTLLSLALTGLTAAAWAGVYPDLPKAFADGGGALIDNTAYIGLGSAGEQFFSLDLSKQQAQWQTLPDFPAGTRSQPVVAALEGKLYVFGGLQKDAQGVLQLVNDAHVFDPASQTWQRLPTRSPLGLVGAQAFAHQGKIYFVGGSNLSIFNGYFQDYSAAGEDKDKQAAVMKAYFNQPSQDYFFNNQVFSYEPATNQWHNEGITPFAGRAGAAVKIHEGKVYVANGELKPGLRSDSVELGTFDDKGQLAWQSLPVLIAGEGQARQEGLAGAYSGHSHGYYLLGGGANFTGARAQYESGKYYAHEGLTRYYDPNVYALKDGKWQLAGQLPSAGGYGVSLNYEDAVILFGGKGDGGEIGSVQRLRFDGKNLNID</sequence>
<dbReference type="PANTHER" id="PTHR24412:SF489">
    <property type="entry name" value="RING FINGER DOMAIN AND KELCH REPEAT-CONTAINING PROTEIN DDB_G0271372"/>
    <property type="match status" value="1"/>
</dbReference>
<evidence type="ECO:0000313" key="5">
    <source>
        <dbReference type="Proteomes" id="UP000254575"/>
    </source>
</evidence>
<feature type="chain" id="PRO_5016822149" evidence="3">
    <location>
        <begin position="23"/>
        <end position="376"/>
    </location>
</feature>
<keyword evidence="5" id="KW-1185">Reference proteome</keyword>
<protein>
    <submittedName>
        <fullName evidence="4">N-acetylneuraminate epimerase</fullName>
        <ecNumber evidence="4">5.1.3.24</ecNumber>
    </submittedName>
</protein>
<dbReference type="RefSeq" id="WP_172459412.1">
    <property type="nucleotide sequence ID" value="NZ_UHIA01000004.1"/>
</dbReference>
<name>A0A380MTI2_9GAMM</name>
<dbReference type="InterPro" id="IPR015915">
    <property type="entry name" value="Kelch-typ_b-propeller"/>
</dbReference>
<dbReference type="Pfam" id="PF24996">
    <property type="entry name" value="NANM"/>
    <property type="match status" value="1"/>
</dbReference>
<dbReference type="InterPro" id="IPR056734">
    <property type="entry name" value="NANM"/>
</dbReference>
<dbReference type="AlphaFoldDB" id="A0A380MTI2"/>
<organism evidence="4 5">
    <name type="scientific">Suttonella indologenes</name>
    <dbReference type="NCBI Taxonomy" id="13276"/>
    <lineage>
        <taxon>Bacteria</taxon>
        <taxon>Pseudomonadati</taxon>
        <taxon>Pseudomonadota</taxon>
        <taxon>Gammaproteobacteria</taxon>
        <taxon>Cardiobacteriales</taxon>
        <taxon>Cardiobacteriaceae</taxon>
        <taxon>Suttonella</taxon>
    </lineage>
</organism>
<reference evidence="4 5" key="1">
    <citation type="submission" date="2018-06" db="EMBL/GenBank/DDBJ databases">
        <authorList>
            <consortium name="Pathogen Informatics"/>
            <person name="Doyle S."/>
        </authorList>
    </citation>
    <scope>NUCLEOTIDE SEQUENCE [LARGE SCALE GENOMIC DNA]</scope>
    <source>
        <strain evidence="4 5">NCTC10717</strain>
    </source>
</reference>
<dbReference type="PANTHER" id="PTHR24412">
    <property type="entry name" value="KELCH PROTEIN"/>
    <property type="match status" value="1"/>
</dbReference>
<keyword evidence="1" id="KW-0880">Kelch repeat</keyword>
<evidence type="ECO:0000256" key="3">
    <source>
        <dbReference type="SAM" id="SignalP"/>
    </source>
</evidence>
<dbReference type="Proteomes" id="UP000254575">
    <property type="component" value="Unassembled WGS sequence"/>
</dbReference>
<dbReference type="EC" id="5.1.3.24" evidence="4"/>
<feature type="signal peptide" evidence="3">
    <location>
        <begin position="1"/>
        <end position="22"/>
    </location>
</feature>
<dbReference type="InterPro" id="IPR019936">
    <property type="entry name" value="NanM_proteobact"/>
</dbReference>
<dbReference type="SUPFAM" id="SSF117281">
    <property type="entry name" value="Kelch motif"/>
    <property type="match status" value="1"/>
</dbReference>
<dbReference type="EMBL" id="UHIA01000004">
    <property type="protein sequence ID" value="SUO95900.1"/>
    <property type="molecule type" value="Genomic_DNA"/>
</dbReference>